<evidence type="ECO:0000256" key="3">
    <source>
        <dbReference type="ARBA" id="ARBA00009370"/>
    </source>
</evidence>
<dbReference type="Pfam" id="PF10502">
    <property type="entry name" value="Peptidase_S26"/>
    <property type="match status" value="1"/>
</dbReference>
<dbReference type="Proteomes" id="UP000194948">
    <property type="component" value="Chromosome"/>
</dbReference>
<dbReference type="GO" id="GO:0009003">
    <property type="term" value="F:signal peptidase activity"/>
    <property type="evidence" value="ECO:0007669"/>
    <property type="project" value="UniProtKB-EC"/>
</dbReference>
<dbReference type="PROSITE" id="PS00501">
    <property type="entry name" value="SPASE_I_1"/>
    <property type="match status" value="1"/>
</dbReference>
<comment type="subcellular location">
    <subcellularLocation>
        <location evidence="2">Cell membrane</location>
        <topology evidence="2">Single-pass type II membrane protein</topology>
    </subcellularLocation>
    <subcellularLocation>
        <location evidence="8">Membrane</location>
        <topology evidence="8">Single-pass type II membrane protein</topology>
    </subcellularLocation>
</comment>
<gene>
    <name evidence="10" type="ORF">A5821_002131</name>
</gene>
<reference evidence="11" key="1">
    <citation type="submission" date="2017-05" db="EMBL/GenBank/DDBJ databases">
        <title>The Genome Sequence of EEnterococcus faecalis 9F2_4866.</title>
        <authorList>
            <consortium name="The Broad Institute Genomics Platform"/>
            <consortium name="The Broad Institute Genomic Center for Infectious Diseases"/>
            <person name="Earl A."/>
            <person name="Manson A."/>
            <person name="Schwartman J."/>
            <person name="Gilmore M."/>
            <person name="Abouelleil A."/>
            <person name="Cao P."/>
            <person name="Chapman S."/>
            <person name="Cusick C."/>
            <person name="Shea T."/>
            <person name="Young S."/>
            <person name="Neafsey D."/>
            <person name="Nusbaum C."/>
            <person name="Birren B."/>
        </authorList>
    </citation>
    <scope>NUCLEOTIDE SEQUENCE [LARGE SCALE GENOMIC DNA]</scope>
    <source>
        <strain evidence="11">7F3_DIV0205</strain>
    </source>
</reference>
<keyword evidence="5 8" id="KW-0645">Protease</keyword>
<feature type="active site" evidence="7">
    <location>
        <position position="43"/>
    </location>
</feature>
<feature type="domain" description="Peptidase S26" evidence="9">
    <location>
        <begin position="17"/>
        <end position="180"/>
    </location>
</feature>
<proteinExistence type="inferred from homology"/>
<dbReference type="SUPFAM" id="SSF51306">
    <property type="entry name" value="LexA/Signal peptidase"/>
    <property type="match status" value="1"/>
</dbReference>
<dbReference type="GO" id="GO:0006465">
    <property type="term" value="P:signal peptide processing"/>
    <property type="evidence" value="ECO:0007669"/>
    <property type="project" value="InterPro"/>
</dbReference>
<sequence length="190" mass="22085">MYKEKKKILLLFRNKTKFFSFFFMIVCLCFLIFVKTHQVDGHSMQPTLTNGDRILVLKGKKMTSHDLITFNPKDDPRKIYVKRVIGVPGNEIRIDEKRLTIVTTSNQDEKKKPLFDGDLASGITEVSVTKEVSRLLEHMTTIPEDKYFVLGDNRNDSRDSRQLGLIDRSQIEGIVVYRYYPISKMGFLNE</sequence>
<dbReference type="GO" id="GO:0004252">
    <property type="term" value="F:serine-type endopeptidase activity"/>
    <property type="evidence" value="ECO:0007669"/>
    <property type="project" value="InterPro"/>
</dbReference>
<evidence type="ECO:0000259" key="9">
    <source>
        <dbReference type="Pfam" id="PF10502"/>
    </source>
</evidence>
<dbReference type="AlphaFoldDB" id="A0AAQ3W952"/>
<dbReference type="PANTHER" id="PTHR43390">
    <property type="entry name" value="SIGNAL PEPTIDASE I"/>
    <property type="match status" value="1"/>
</dbReference>
<evidence type="ECO:0000256" key="7">
    <source>
        <dbReference type="PIRSR" id="PIRSR600223-1"/>
    </source>
</evidence>
<dbReference type="NCBIfam" id="TIGR02227">
    <property type="entry name" value="sigpep_I_bact"/>
    <property type="match status" value="1"/>
</dbReference>
<evidence type="ECO:0000256" key="2">
    <source>
        <dbReference type="ARBA" id="ARBA00004401"/>
    </source>
</evidence>
<accession>A0AAQ3W952</accession>
<evidence type="ECO:0000313" key="10">
    <source>
        <dbReference type="EMBL" id="WYK01005.1"/>
    </source>
</evidence>
<dbReference type="PRINTS" id="PR00727">
    <property type="entry name" value="LEADERPTASE"/>
</dbReference>
<dbReference type="InterPro" id="IPR000223">
    <property type="entry name" value="Pept_S26A_signal_pept_1"/>
</dbReference>
<comment type="catalytic activity">
    <reaction evidence="1 8">
        <text>Cleavage of hydrophobic, N-terminal signal or leader sequences from secreted and periplasmic proteins.</text>
        <dbReference type="EC" id="3.4.21.89"/>
    </reaction>
</comment>
<dbReference type="InterPro" id="IPR036286">
    <property type="entry name" value="LexA/Signal_pep-like_sf"/>
</dbReference>
<keyword evidence="6 8" id="KW-0378">Hydrolase</keyword>
<dbReference type="GO" id="GO:0005886">
    <property type="term" value="C:plasma membrane"/>
    <property type="evidence" value="ECO:0007669"/>
    <property type="project" value="UniProtKB-SubCell"/>
</dbReference>
<feature type="active site" evidence="7">
    <location>
        <position position="82"/>
    </location>
</feature>
<organism evidence="10 11">
    <name type="scientific">Candidatus Enterococcus palustris</name>
    <dbReference type="NCBI Taxonomy" id="1834189"/>
    <lineage>
        <taxon>Bacteria</taxon>
        <taxon>Bacillati</taxon>
        <taxon>Bacillota</taxon>
        <taxon>Bacilli</taxon>
        <taxon>Lactobacillales</taxon>
        <taxon>Enterococcaceae</taxon>
        <taxon>Enterococcus</taxon>
    </lineage>
</organism>
<dbReference type="EMBL" id="CP147244">
    <property type="protein sequence ID" value="WYK01005.1"/>
    <property type="molecule type" value="Genomic_DNA"/>
</dbReference>
<comment type="similarity">
    <text evidence="3 8">Belongs to the peptidase S26 family.</text>
</comment>
<name>A0AAQ3W952_9ENTE</name>
<dbReference type="EC" id="3.4.21.89" evidence="4 8"/>
<dbReference type="CDD" id="cd06530">
    <property type="entry name" value="S26_SPase_I"/>
    <property type="match status" value="1"/>
</dbReference>
<evidence type="ECO:0000256" key="6">
    <source>
        <dbReference type="ARBA" id="ARBA00022801"/>
    </source>
</evidence>
<dbReference type="PANTHER" id="PTHR43390:SF1">
    <property type="entry name" value="CHLOROPLAST PROCESSING PEPTIDASE"/>
    <property type="match status" value="1"/>
</dbReference>
<dbReference type="PROSITE" id="PS00761">
    <property type="entry name" value="SPASE_I_3"/>
    <property type="match status" value="1"/>
</dbReference>
<dbReference type="InterPro" id="IPR019756">
    <property type="entry name" value="Pept_S26A_signal_pept_1_Ser-AS"/>
</dbReference>
<dbReference type="RefSeq" id="WP_086314551.1">
    <property type="nucleotide sequence ID" value="NZ_CP147244.1"/>
</dbReference>
<dbReference type="InterPro" id="IPR019533">
    <property type="entry name" value="Peptidase_S26"/>
</dbReference>
<evidence type="ECO:0000313" key="11">
    <source>
        <dbReference type="Proteomes" id="UP000194948"/>
    </source>
</evidence>
<protein>
    <recommendedName>
        <fullName evidence="4 8">Signal peptidase I</fullName>
        <ecNumber evidence="4 8">3.4.21.89</ecNumber>
    </recommendedName>
</protein>
<dbReference type="InterPro" id="IPR019758">
    <property type="entry name" value="Pept_S26A_signal_pept_1_CS"/>
</dbReference>
<evidence type="ECO:0000256" key="8">
    <source>
        <dbReference type="RuleBase" id="RU362042"/>
    </source>
</evidence>
<evidence type="ECO:0000256" key="1">
    <source>
        <dbReference type="ARBA" id="ARBA00000677"/>
    </source>
</evidence>
<keyword evidence="11" id="KW-1185">Reference proteome</keyword>
<evidence type="ECO:0000256" key="4">
    <source>
        <dbReference type="ARBA" id="ARBA00013208"/>
    </source>
</evidence>
<dbReference type="Gene3D" id="2.10.109.10">
    <property type="entry name" value="Umud Fragment, subunit A"/>
    <property type="match status" value="1"/>
</dbReference>
<reference evidence="10 11" key="2">
    <citation type="submission" date="2024-03" db="EMBL/GenBank/DDBJ databases">
        <title>The Genome Sequence of Enterococcus sp. DIV0205d.</title>
        <authorList>
            <consortium name="The Broad Institute Genomics Platform"/>
            <consortium name="The Broad Institute Microbial Omics Core"/>
            <consortium name="The Broad Institute Genomic Center for Infectious Diseases"/>
            <person name="Earl A."/>
            <person name="Manson A."/>
            <person name="Gilmore M."/>
            <person name="Schwartman J."/>
            <person name="Shea T."/>
            <person name="Abouelleil A."/>
            <person name="Cao P."/>
            <person name="Chapman S."/>
            <person name="Cusick C."/>
            <person name="Young S."/>
            <person name="Neafsey D."/>
            <person name="Nusbaum C."/>
            <person name="Birren B."/>
        </authorList>
    </citation>
    <scope>NUCLEOTIDE SEQUENCE [LARGE SCALE GENOMIC DNA]</scope>
    <source>
        <strain evidence="10 11">7F3_DIV0205</strain>
    </source>
</reference>
<evidence type="ECO:0000256" key="5">
    <source>
        <dbReference type="ARBA" id="ARBA00022670"/>
    </source>
</evidence>